<protein>
    <submittedName>
        <fullName evidence="5">Transketolase</fullName>
    </submittedName>
</protein>
<feature type="domain" description="Transketolase N-terminal" evidence="4">
    <location>
        <begin position="30"/>
        <end position="272"/>
    </location>
</feature>
<evidence type="ECO:0000256" key="1">
    <source>
        <dbReference type="ARBA" id="ARBA00001964"/>
    </source>
</evidence>
<comment type="similarity">
    <text evidence="2">Belongs to the transketolase family.</text>
</comment>
<dbReference type="RefSeq" id="WP_108917432.1">
    <property type="nucleotide sequence ID" value="NZ_BGJY01000016.1"/>
</dbReference>
<evidence type="ECO:0000313" key="6">
    <source>
        <dbReference type="Proteomes" id="UP000245137"/>
    </source>
</evidence>
<proteinExistence type="inferred from homology"/>
<sequence>MARAGSARGRENISRSHEAAAARCAAARRRVISMSYKANSAHLGSSLGIVEILDAVLTVSDLRPATASAAERDRVILSKGHAAMAYYAALEQYGLVAPELLDAYLQNGTQLWGHVGLSEAVPAIDATSGSLGHGLSLAAGFSLGHRLRGGDHRVFCILSDGECDEGSTWEAALFAGARKLSSLTAIVDYNHIQSLAPTKEVMDLEPFGAKWRSFGFETIELDGHDWAALVAALERPTRGRPRVILAHTVKGKGVARIENTVASHYRPALAADLELA</sequence>
<gene>
    <name evidence="5" type="ORF">C5689_11590</name>
</gene>
<comment type="cofactor">
    <cofactor evidence="1">
        <name>thiamine diphosphate</name>
        <dbReference type="ChEBI" id="CHEBI:58937"/>
    </cofactor>
</comment>
<dbReference type="CDD" id="cd02012">
    <property type="entry name" value="TPP_TK"/>
    <property type="match status" value="1"/>
</dbReference>
<comment type="caution">
    <text evidence="5">The sequence shown here is derived from an EMBL/GenBank/DDBJ whole genome shotgun (WGS) entry which is preliminary data.</text>
</comment>
<dbReference type="Gene3D" id="3.40.50.970">
    <property type="match status" value="1"/>
</dbReference>
<keyword evidence="3" id="KW-0786">Thiamine pyrophosphate</keyword>
<evidence type="ECO:0000313" key="5">
    <source>
        <dbReference type="EMBL" id="PWB93771.1"/>
    </source>
</evidence>
<evidence type="ECO:0000259" key="4">
    <source>
        <dbReference type="Pfam" id="PF00456"/>
    </source>
</evidence>
<dbReference type="InterPro" id="IPR005474">
    <property type="entry name" value="Transketolase_N"/>
</dbReference>
<name>A0A2U1SQ79_METSR</name>
<dbReference type="EMBL" id="PUIV01000016">
    <property type="protein sequence ID" value="PWB93771.1"/>
    <property type="molecule type" value="Genomic_DNA"/>
</dbReference>
<dbReference type="SUPFAM" id="SSF52518">
    <property type="entry name" value="Thiamin diphosphate-binding fold (THDP-binding)"/>
    <property type="match status" value="1"/>
</dbReference>
<keyword evidence="6" id="KW-1185">Reference proteome</keyword>
<accession>A0A2U1SQ79</accession>
<dbReference type="PANTHER" id="PTHR47514">
    <property type="entry name" value="TRANSKETOLASE N-TERMINAL SECTION-RELATED"/>
    <property type="match status" value="1"/>
</dbReference>
<dbReference type="OrthoDB" id="8732661at2"/>
<dbReference type="Proteomes" id="UP000245137">
    <property type="component" value="Unassembled WGS sequence"/>
</dbReference>
<evidence type="ECO:0000256" key="3">
    <source>
        <dbReference type="ARBA" id="ARBA00023052"/>
    </source>
</evidence>
<dbReference type="Pfam" id="PF00456">
    <property type="entry name" value="Transketolase_N"/>
    <property type="match status" value="1"/>
</dbReference>
<organism evidence="5 6">
    <name type="scientific">Methylosinus sporium</name>
    <dbReference type="NCBI Taxonomy" id="428"/>
    <lineage>
        <taxon>Bacteria</taxon>
        <taxon>Pseudomonadati</taxon>
        <taxon>Pseudomonadota</taxon>
        <taxon>Alphaproteobacteria</taxon>
        <taxon>Hyphomicrobiales</taxon>
        <taxon>Methylocystaceae</taxon>
        <taxon>Methylosinus</taxon>
    </lineage>
</organism>
<dbReference type="AlphaFoldDB" id="A0A2U1SQ79"/>
<evidence type="ECO:0000256" key="2">
    <source>
        <dbReference type="ARBA" id="ARBA00007131"/>
    </source>
</evidence>
<dbReference type="PANTHER" id="PTHR47514:SF1">
    <property type="entry name" value="TRANSKETOLASE N-TERMINAL SECTION-RELATED"/>
    <property type="match status" value="1"/>
</dbReference>
<reference evidence="5 6" key="1">
    <citation type="journal article" date="2018" name="Appl. Microbiol. Biotechnol.">
        <title>Co-cultivation of the strictly anaerobic methanogen Methanosarcina barkeri with aerobic methanotrophs in an oxygen-limited membrane bioreactor.</title>
        <authorList>
            <person name="In 't Zandt M.H."/>
            <person name="van den Bosch T.J.M."/>
            <person name="Rijkers R."/>
            <person name="van Kessel M.A.H.J."/>
            <person name="Jetten M.S.M."/>
            <person name="Welte C.U."/>
        </authorList>
    </citation>
    <scope>NUCLEOTIDE SEQUENCE [LARGE SCALE GENOMIC DNA]</scope>
    <source>
        <strain evidence="5 6">DSM 17706</strain>
    </source>
</reference>
<dbReference type="InterPro" id="IPR029061">
    <property type="entry name" value="THDP-binding"/>
</dbReference>